<gene>
    <name evidence="6" type="ORF">DFH07DRAFT_1033160</name>
</gene>
<dbReference type="SUPFAM" id="SSF51905">
    <property type="entry name" value="FAD/NAD(P)-binding domain"/>
    <property type="match status" value="1"/>
</dbReference>
<protein>
    <submittedName>
        <fullName evidence="6">FAD binding domain-containing protein</fullName>
    </submittedName>
</protein>
<dbReference type="GO" id="GO:0016709">
    <property type="term" value="F:oxidoreductase activity, acting on paired donors, with incorporation or reduction of molecular oxygen, NAD(P)H as one donor, and incorporation of one atom of oxygen"/>
    <property type="evidence" value="ECO:0007669"/>
    <property type="project" value="UniProtKB-ARBA"/>
</dbReference>
<reference evidence="6" key="1">
    <citation type="submission" date="2023-03" db="EMBL/GenBank/DDBJ databases">
        <title>Massive genome expansion in bonnet fungi (Mycena s.s.) driven by repeated elements and novel gene families across ecological guilds.</title>
        <authorList>
            <consortium name="Lawrence Berkeley National Laboratory"/>
            <person name="Harder C.B."/>
            <person name="Miyauchi S."/>
            <person name="Viragh M."/>
            <person name="Kuo A."/>
            <person name="Thoen E."/>
            <person name="Andreopoulos B."/>
            <person name="Lu D."/>
            <person name="Skrede I."/>
            <person name="Drula E."/>
            <person name="Henrissat B."/>
            <person name="Morin E."/>
            <person name="Kohler A."/>
            <person name="Barry K."/>
            <person name="LaButti K."/>
            <person name="Morin E."/>
            <person name="Salamov A."/>
            <person name="Lipzen A."/>
            <person name="Mereny Z."/>
            <person name="Hegedus B."/>
            <person name="Baldrian P."/>
            <person name="Stursova M."/>
            <person name="Weitz H."/>
            <person name="Taylor A."/>
            <person name="Grigoriev I.V."/>
            <person name="Nagy L.G."/>
            <person name="Martin F."/>
            <person name="Kauserud H."/>
        </authorList>
    </citation>
    <scope>NUCLEOTIDE SEQUENCE</scope>
    <source>
        <strain evidence="6">CBHHK188m</strain>
    </source>
</reference>
<name>A0AAD7K5H8_9AGAR</name>
<dbReference type="InterPro" id="IPR002938">
    <property type="entry name" value="FAD-bd"/>
</dbReference>
<dbReference type="InterPro" id="IPR050641">
    <property type="entry name" value="RIFMO-like"/>
</dbReference>
<keyword evidence="4" id="KW-0560">Oxidoreductase</keyword>
<sequence>MATGSHPSVLIAGAGPSGLILALTLLKSGVPVRLINKEPVHRIGSRGAGVQARTLELYDILGVLPEILKAADKTHARRRMYALPGGTEVVEQVPVAEWVEPTPGTPHPNAVAISQEVHEDILRGYLADLGGAVELGTELRSFEQFPDHVVAQLVKTGADGTESTESARFEYLVGTDGVHSVVRKQLGLTFLGETREEQHLLVGDIIVEEGLDRGLWHYWIPESQLMVFRPGTKEANGLRFAFAGVPEHWKHATPTREEFVEEFYKVTGRRDVKFGAAPWISVFRPSMRMVDKFSVGRVFVAGDAAHCHSPTGGQGLNSSVQDAANLGWKLALAATGRAPAALLDSYSVERLPVIAEMLRLTTALHDKMFDALADGGGDESTWVRGGAFAMLGVNARGSPIVLADESAGAAGGAYAAVESGRVQAGYRAPDAPGLGGAAARLFELFGPASHTALVFGGDARARQEAATALGRWPRGTVRAVRVLPAGYAAEESGWEFEVVKDREGHAYAAYAGGAKEEMRVVIVRPDGMVGAVVSAAEGIERYGKLIFG</sequence>
<dbReference type="Proteomes" id="UP001215280">
    <property type="component" value="Unassembled WGS sequence"/>
</dbReference>
<dbReference type="PANTHER" id="PTHR43004">
    <property type="entry name" value="TRK SYSTEM POTASSIUM UPTAKE PROTEIN"/>
    <property type="match status" value="1"/>
</dbReference>
<dbReference type="Gene3D" id="3.30.70.2450">
    <property type="match status" value="1"/>
</dbReference>
<evidence type="ECO:0000259" key="5">
    <source>
        <dbReference type="Pfam" id="PF01494"/>
    </source>
</evidence>
<dbReference type="Gene3D" id="3.50.50.60">
    <property type="entry name" value="FAD/NAD(P)-binding domain"/>
    <property type="match status" value="1"/>
</dbReference>
<dbReference type="InterPro" id="IPR036188">
    <property type="entry name" value="FAD/NAD-bd_sf"/>
</dbReference>
<comment type="cofactor">
    <cofactor evidence="1">
        <name>FAD</name>
        <dbReference type="ChEBI" id="CHEBI:57692"/>
    </cofactor>
</comment>
<keyword evidence="7" id="KW-1185">Reference proteome</keyword>
<proteinExistence type="predicted"/>
<dbReference type="AlphaFoldDB" id="A0AAD7K5H8"/>
<organism evidence="6 7">
    <name type="scientific">Mycena maculata</name>
    <dbReference type="NCBI Taxonomy" id="230809"/>
    <lineage>
        <taxon>Eukaryota</taxon>
        <taxon>Fungi</taxon>
        <taxon>Dikarya</taxon>
        <taxon>Basidiomycota</taxon>
        <taxon>Agaricomycotina</taxon>
        <taxon>Agaricomycetes</taxon>
        <taxon>Agaricomycetidae</taxon>
        <taxon>Agaricales</taxon>
        <taxon>Marasmiineae</taxon>
        <taxon>Mycenaceae</taxon>
        <taxon>Mycena</taxon>
    </lineage>
</organism>
<dbReference type="PANTHER" id="PTHR43004:SF19">
    <property type="entry name" value="BINDING MONOOXYGENASE, PUTATIVE (JCVI)-RELATED"/>
    <property type="match status" value="1"/>
</dbReference>
<dbReference type="EMBL" id="JARJLG010000008">
    <property type="protein sequence ID" value="KAJ7778577.1"/>
    <property type="molecule type" value="Genomic_DNA"/>
</dbReference>
<evidence type="ECO:0000313" key="6">
    <source>
        <dbReference type="EMBL" id="KAJ7778577.1"/>
    </source>
</evidence>
<dbReference type="Gene3D" id="3.40.30.120">
    <property type="match status" value="1"/>
</dbReference>
<evidence type="ECO:0000256" key="4">
    <source>
        <dbReference type="ARBA" id="ARBA00023002"/>
    </source>
</evidence>
<accession>A0AAD7K5H8</accession>
<comment type="caution">
    <text evidence="6">The sequence shown here is derived from an EMBL/GenBank/DDBJ whole genome shotgun (WGS) entry which is preliminary data.</text>
</comment>
<dbReference type="Pfam" id="PF01494">
    <property type="entry name" value="FAD_binding_3"/>
    <property type="match status" value="1"/>
</dbReference>
<evidence type="ECO:0000256" key="3">
    <source>
        <dbReference type="ARBA" id="ARBA00022827"/>
    </source>
</evidence>
<dbReference type="GO" id="GO:0071949">
    <property type="term" value="F:FAD binding"/>
    <property type="evidence" value="ECO:0007669"/>
    <property type="project" value="InterPro"/>
</dbReference>
<keyword evidence="3" id="KW-0274">FAD</keyword>
<dbReference type="PRINTS" id="PR00420">
    <property type="entry name" value="RNGMNOXGNASE"/>
</dbReference>
<evidence type="ECO:0000256" key="2">
    <source>
        <dbReference type="ARBA" id="ARBA00022630"/>
    </source>
</evidence>
<evidence type="ECO:0000313" key="7">
    <source>
        <dbReference type="Proteomes" id="UP001215280"/>
    </source>
</evidence>
<feature type="domain" description="FAD-binding" evidence="5">
    <location>
        <begin position="8"/>
        <end position="359"/>
    </location>
</feature>
<keyword evidence="2" id="KW-0285">Flavoprotein</keyword>
<evidence type="ECO:0000256" key="1">
    <source>
        <dbReference type="ARBA" id="ARBA00001974"/>
    </source>
</evidence>